<evidence type="ECO:0000259" key="8">
    <source>
        <dbReference type="PROSITE" id="PS50157"/>
    </source>
</evidence>
<reference evidence="9" key="3">
    <citation type="submission" date="2025-08" db="UniProtKB">
        <authorList>
            <consortium name="Ensembl"/>
        </authorList>
    </citation>
    <scope>IDENTIFICATION</scope>
    <source>
        <strain evidence="9">JP 163 A</strain>
    </source>
</reference>
<keyword evidence="5" id="KW-0862">Zinc</keyword>
<evidence type="ECO:0000256" key="3">
    <source>
        <dbReference type="ARBA" id="ARBA00022737"/>
    </source>
</evidence>
<evidence type="ECO:0000256" key="2">
    <source>
        <dbReference type="ARBA" id="ARBA00022723"/>
    </source>
</evidence>
<proteinExistence type="predicted"/>
<reference evidence="10" key="2">
    <citation type="journal article" date="2013" name="Nat. Genet.">
        <title>The genome of the platyfish, Xiphophorus maculatus, provides insights into evolutionary adaptation and several complex traits.</title>
        <authorList>
            <person name="Schartl M."/>
            <person name="Walter R.B."/>
            <person name="Shen Y."/>
            <person name="Garcia T."/>
            <person name="Catchen J."/>
            <person name="Amores A."/>
            <person name="Braasch I."/>
            <person name="Chalopin D."/>
            <person name="Volff J.N."/>
            <person name="Lesch K.P."/>
            <person name="Bisazza A."/>
            <person name="Minx P."/>
            <person name="Hillier L."/>
            <person name="Wilson R.K."/>
            <person name="Fuerstenberg S."/>
            <person name="Boore J."/>
            <person name="Searle S."/>
            <person name="Postlethwait J.H."/>
            <person name="Warren W.C."/>
        </authorList>
    </citation>
    <scope>NUCLEOTIDE SEQUENCE [LARGE SCALE GENOMIC DNA]</scope>
    <source>
        <strain evidence="10">JP 163 A</strain>
    </source>
</reference>
<evidence type="ECO:0000256" key="5">
    <source>
        <dbReference type="ARBA" id="ARBA00022833"/>
    </source>
</evidence>
<evidence type="ECO:0000256" key="7">
    <source>
        <dbReference type="PROSITE-ProRule" id="PRU00042"/>
    </source>
</evidence>
<evidence type="ECO:0000256" key="6">
    <source>
        <dbReference type="ARBA" id="ARBA00023242"/>
    </source>
</evidence>
<dbReference type="Pfam" id="PF00096">
    <property type="entry name" value="zf-C2H2"/>
    <property type="match status" value="2"/>
</dbReference>
<dbReference type="PANTHER" id="PTHR24394">
    <property type="entry name" value="ZINC FINGER PROTEIN"/>
    <property type="match status" value="1"/>
</dbReference>
<name>A0A3B5PZ30_XIPMA</name>
<dbReference type="PROSITE" id="PS00028">
    <property type="entry name" value="ZINC_FINGER_C2H2_1"/>
    <property type="match status" value="2"/>
</dbReference>
<dbReference type="Ensembl" id="ENSXMAT00000036023.1">
    <property type="protein sequence ID" value="ENSXMAP00000022951.1"/>
    <property type="gene ID" value="ENSXMAG00000023137.1"/>
</dbReference>
<evidence type="ECO:0000256" key="4">
    <source>
        <dbReference type="ARBA" id="ARBA00022771"/>
    </source>
</evidence>
<reference evidence="9" key="4">
    <citation type="submission" date="2025-09" db="UniProtKB">
        <authorList>
            <consortium name="Ensembl"/>
        </authorList>
    </citation>
    <scope>IDENTIFICATION</scope>
    <source>
        <strain evidence="9">JP 163 A</strain>
    </source>
</reference>
<keyword evidence="3" id="KW-0677">Repeat</keyword>
<dbReference type="InterPro" id="IPR036236">
    <property type="entry name" value="Znf_C2H2_sf"/>
</dbReference>
<keyword evidence="4 7" id="KW-0863">Zinc-finger</keyword>
<dbReference type="GO" id="GO:0000981">
    <property type="term" value="F:DNA-binding transcription factor activity, RNA polymerase II-specific"/>
    <property type="evidence" value="ECO:0007669"/>
    <property type="project" value="TreeGrafter"/>
</dbReference>
<reference evidence="10" key="1">
    <citation type="submission" date="2012-01" db="EMBL/GenBank/DDBJ databases">
        <authorList>
            <person name="Walter R."/>
            <person name="Schartl M."/>
            <person name="Warren W."/>
        </authorList>
    </citation>
    <scope>NUCLEOTIDE SEQUENCE [LARGE SCALE GENOMIC DNA]</scope>
    <source>
        <strain evidence="10">JP 163 A</strain>
    </source>
</reference>
<evidence type="ECO:0000313" key="9">
    <source>
        <dbReference type="Ensembl" id="ENSXMAP00000022951.1"/>
    </source>
</evidence>
<dbReference type="SUPFAM" id="SSF57667">
    <property type="entry name" value="beta-beta-alpha zinc fingers"/>
    <property type="match status" value="1"/>
</dbReference>
<dbReference type="STRING" id="8083.ENSXMAP00000022951"/>
<dbReference type="FunFam" id="3.30.160.60:FF:000696">
    <property type="entry name" value="Zinc finger and BTB domain containing 40"/>
    <property type="match status" value="1"/>
</dbReference>
<dbReference type="InParanoid" id="A0A3B5PZ30"/>
<dbReference type="Gene3D" id="3.30.160.60">
    <property type="entry name" value="Classic Zinc Finger"/>
    <property type="match status" value="2"/>
</dbReference>
<evidence type="ECO:0000313" key="10">
    <source>
        <dbReference type="Proteomes" id="UP000002852"/>
    </source>
</evidence>
<dbReference type="PANTHER" id="PTHR24394:SF0">
    <property type="entry name" value="ZINC FINGER AND BTB DOMAIN-CONTAINING PROTEIN 40"/>
    <property type="match status" value="1"/>
</dbReference>
<dbReference type="GO" id="GO:0005634">
    <property type="term" value="C:nucleus"/>
    <property type="evidence" value="ECO:0007669"/>
    <property type="project" value="UniProtKB-SubCell"/>
</dbReference>
<feature type="domain" description="C2H2-type" evidence="8">
    <location>
        <begin position="174"/>
        <end position="202"/>
    </location>
</feature>
<organism evidence="9 10">
    <name type="scientific">Xiphophorus maculatus</name>
    <name type="common">Southern platyfish</name>
    <name type="synonym">Platypoecilus maculatus</name>
    <dbReference type="NCBI Taxonomy" id="8083"/>
    <lineage>
        <taxon>Eukaryota</taxon>
        <taxon>Metazoa</taxon>
        <taxon>Chordata</taxon>
        <taxon>Craniata</taxon>
        <taxon>Vertebrata</taxon>
        <taxon>Euteleostomi</taxon>
        <taxon>Actinopterygii</taxon>
        <taxon>Neopterygii</taxon>
        <taxon>Teleostei</taxon>
        <taxon>Neoteleostei</taxon>
        <taxon>Acanthomorphata</taxon>
        <taxon>Ovalentaria</taxon>
        <taxon>Atherinomorphae</taxon>
        <taxon>Cyprinodontiformes</taxon>
        <taxon>Poeciliidae</taxon>
        <taxon>Poeciliinae</taxon>
        <taxon>Xiphophorus</taxon>
    </lineage>
</organism>
<dbReference type="SMART" id="SM00355">
    <property type="entry name" value="ZnF_C2H2"/>
    <property type="match status" value="2"/>
</dbReference>
<dbReference type="AlphaFoldDB" id="A0A3B5PZ30"/>
<accession>A0A3B5PZ30</accession>
<dbReference type="Proteomes" id="UP000002852">
    <property type="component" value="Unassembled WGS sequence"/>
</dbReference>
<dbReference type="GeneTree" id="ENSGT00930000151052"/>
<comment type="subcellular location">
    <subcellularLocation>
        <location evidence="1">Nucleus</location>
    </subcellularLocation>
</comment>
<feature type="domain" description="C2H2-type" evidence="8">
    <location>
        <begin position="146"/>
        <end position="173"/>
    </location>
</feature>
<evidence type="ECO:0000256" key="1">
    <source>
        <dbReference type="ARBA" id="ARBA00004123"/>
    </source>
</evidence>
<dbReference type="FunFam" id="3.30.160.60:FF:000909">
    <property type="entry name" value="zinc finger and BTB domain-containing protein 40"/>
    <property type="match status" value="1"/>
</dbReference>
<protein>
    <recommendedName>
        <fullName evidence="8">C2H2-type domain-containing protein</fullName>
    </recommendedName>
</protein>
<dbReference type="GO" id="GO:0008270">
    <property type="term" value="F:zinc ion binding"/>
    <property type="evidence" value="ECO:0007669"/>
    <property type="project" value="UniProtKB-KW"/>
</dbReference>
<keyword evidence="2" id="KW-0479">Metal-binding</keyword>
<sequence>PEPPRWPIGRSGACCEGRPRLLAALIRPEQQSALIHRPYLLDASTDLHQIFRQSSGSAAERIHACRPVDGRGKCATASAAAGGRRCWKLRRSFRGGERAAALETARELLRWLEPPRWPIGRSGACCEGRPRLLAALIFIVFSGKMYVCQYCKAVFAQSIELTRHVRTHTGDRPYVCRECGKGYSQASGLTVHLQTFHSKNPLSLMLTLLLLTAGTQLTIILRIDHSIVYQIGSSSKTQKLTSGFGQLLFSCVGPDRGELRPPDAKGAILT</sequence>
<keyword evidence="6" id="KW-0539">Nucleus</keyword>
<keyword evidence="10" id="KW-1185">Reference proteome</keyword>
<dbReference type="InterPro" id="IPR013087">
    <property type="entry name" value="Znf_C2H2_type"/>
</dbReference>
<dbReference type="PROSITE" id="PS50157">
    <property type="entry name" value="ZINC_FINGER_C2H2_2"/>
    <property type="match status" value="2"/>
</dbReference>